<protein>
    <submittedName>
        <fullName evidence="3">Uncharacterized protein LOC120253143</fullName>
    </submittedName>
</protein>
<evidence type="ECO:0000313" key="3">
    <source>
        <dbReference type="RefSeq" id="XP_039117377.1"/>
    </source>
</evidence>
<organism evidence="2 3">
    <name type="scientific">Dioscorea cayennensis subsp. rotundata</name>
    <name type="common">White Guinea yam</name>
    <name type="synonym">Dioscorea rotundata</name>
    <dbReference type="NCBI Taxonomy" id="55577"/>
    <lineage>
        <taxon>Eukaryota</taxon>
        <taxon>Viridiplantae</taxon>
        <taxon>Streptophyta</taxon>
        <taxon>Embryophyta</taxon>
        <taxon>Tracheophyta</taxon>
        <taxon>Spermatophyta</taxon>
        <taxon>Magnoliopsida</taxon>
        <taxon>Liliopsida</taxon>
        <taxon>Dioscoreales</taxon>
        <taxon>Dioscoreaceae</taxon>
        <taxon>Dioscorea</taxon>
    </lineage>
</organism>
<evidence type="ECO:0000313" key="2">
    <source>
        <dbReference type="Proteomes" id="UP001515500"/>
    </source>
</evidence>
<dbReference type="Pfam" id="PF08241">
    <property type="entry name" value="Methyltransf_11"/>
    <property type="match status" value="1"/>
</dbReference>
<dbReference type="SUPFAM" id="SSF53335">
    <property type="entry name" value="S-adenosyl-L-methionine-dependent methyltransferases"/>
    <property type="match status" value="1"/>
</dbReference>
<dbReference type="AlphaFoldDB" id="A0AB40AQQ3"/>
<reference evidence="3" key="1">
    <citation type="submission" date="2025-08" db="UniProtKB">
        <authorList>
            <consortium name="RefSeq"/>
        </authorList>
    </citation>
    <scope>IDENTIFICATION</scope>
</reference>
<dbReference type="GeneID" id="120253143"/>
<name>A0AB40AQQ3_DIOCR</name>
<dbReference type="GO" id="GO:0008757">
    <property type="term" value="F:S-adenosylmethionine-dependent methyltransferase activity"/>
    <property type="evidence" value="ECO:0007669"/>
    <property type="project" value="InterPro"/>
</dbReference>
<sequence length="298" mass="33390">MAAIASPPLLLRLGRAHSLWSRSPFAAVFSKPSSRRIFFGFGASVLDQLGRMTSLGSRFSTASARPQQDVSPVEQVLKNVEWPEVFPFKAEDFSRFDESSDSLFYSEPRFVTHIDDPAIAALTRYYSKVFPPSNTPGVSLLDLCSSWVSHYPPGYKQDRIVGMGMNEEELKLNPILTDYIVQDLNENPKLPFADDSFDVITNVVSVDYLTKPIEVFKEMQRILKPGGLAVMSFSNRLFWTKAISIWTSTGDVDHAWIVGAYFHYAGGFEPPVAVDISPNPGRSDPMYIVYSRKKLNTV</sequence>
<dbReference type="Proteomes" id="UP001515500">
    <property type="component" value="Chromosome 26"/>
</dbReference>
<dbReference type="InterPro" id="IPR013216">
    <property type="entry name" value="Methyltransf_11"/>
</dbReference>
<feature type="domain" description="Methyltransferase type 11" evidence="1">
    <location>
        <begin position="173"/>
        <end position="230"/>
    </location>
</feature>
<keyword evidence="2" id="KW-1185">Reference proteome</keyword>
<dbReference type="CDD" id="cd02440">
    <property type="entry name" value="AdoMet_MTases"/>
    <property type="match status" value="1"/>
</dbReference>
<dbReference type="PANTHER" id="PTHR43036:SF1">
    <property type="entry name" value="S-ADENOSYL-L-METHIONINE-DEPENDENT METHYLTRANSFERASES SUPERFAMILY PROTEIN"/>
    <property type="match status" value="1"/>
</dbReference>
<proteinExistence type="predicted"/>
<gene>
    <name evidence="3" type="primary">LOC120253143</name>
</gene>
<evidence type="ECO:0000259" key="1">
    <source>
        <dbReference type="Pfam" id="PF08241"/>
    </source>
</evidence>
<dbReference type="RefSeq" id="XP_039117377.1">
    <property type="nucleotide sequence ID" value="XM_039261443.1"/>
</dbReference>
<dbReference type="InterPro" id="IPR029063">
    <property type="entry name" value="SAM-dependent_MTases_sf"/>
</dbReference>
<accession>A0AB40AQQ3</accession>
<dbReference type="Gene3D" id="3.40.50.150">
    <property type="entry name" value="Vaccinia Virus protein VP39"/>
    <property type="match status" value="1"/>
</dbReference>
<dbReference type="PANTHER" id="PTHR43036">
    <property type="entry name" value="OSJNBB0011N17.9 PROTEIN"/>
    <property type="match status" value="1"/>
</dbReference>